<dbReference type="EMBL" id="CP159218">
    <property type="protein sequence ID" value="XCG61842.1"/>
    <property type="molecule type" value="Genomic_DNA"/>
</dbReference>
<feature type="compositionally biased region" description="Basic and acidic residues" evidence="1">
    <location>
        <begin position="203"/>
        <end position="213"/>
    </location>
</feature>
<keyword evidence="2" id="KW-0812">Transmembrane</keyword>
<name>A0AAU8DIP9_9ACTN</name>
<dbReference type="AlphaFoldDB" id="A0AAU8DIP9"/>
<keyword evidence="2" id="KW-0472">Membrane</keyword>
<dbReference type="RefSeq" id="WP_353647458.1">
    <property type="nucleotide sequence ID" value="NZ_CP159218.1"/>
</dbReference>
<feature type="transmembrane region" description="Helical" evidence="2">
    <location>
        <begin position="178"/>
        <end position="198"/>
    </location>
</feature>
<feature type="transmembrane region" description="Helical" evidence="2">
    <location>
        <begin position="14"/>
        <end position="34"/>
    </location>
</feature>
<accession>A0AAU8DIP9</accession>
<dbReference type="InterPro" id="IPR009339">
    <property type="entry name" value="DUF998"/>
</dbReference>
<evidence type="ECO:0000256" key="2">
    <source>
        <dbReference type="SAM" id="Phobius"/>
    </source>
</evidence>
<sequence length="234" mass="24634">MGTQQRSIAERRRWYLAGIASLLLSYLLLIALQILEHDWLPPRISISQYGLGPWGWMFSMFLLGFSLAPLLSNRAVPNGRVVRVLLVIGVLGCLVMALVPTDAGGLQQSVTAKVHMGGSVLGLSGTPLGTAGALLRHRRVPAPVPLVLATISIVGILLLLVTATGVDTLGLGQETSWAIWQTVAALADLVMVGVLVFAHRPDPGDAPAEHGSSDDIVQSRRPGPAPGTTAAHQG</sequence>
<reference evidence="3" key="1">
    <citation type="submission" date="2024-05" db="EMBL/GenBank/DDBJ databases">
        <authorList>
            <person name="Cai S.Y."/>
            <person name="Jin L.M."/>
            <person name="Li H.R."/>
        </authorList>
    </citation>
    <scope>NUCLEOTIDE SEQUENCE</scope>
    <source>
        <strain evidence="3">A5-74</strain>
    </source>
</reference>
<feature type="transmembrane region" description="Helical" evidence="2">
    <location>
        <begin position="84"/>
        <end position="103"/>
    </location>
</feature>
<evidence type="ECO:0000256" key="1">
    <source>
        <dbReference type="SAM" id="MobiDB-lite"/>
    </source>
</evidence>
<organism evidence="3">
    <name type="scientific">Nakamurella sp. A5-74</name>
    <dbReference type="NCBI Taxonomy" id="3158264"/>
    <lineage>
        <taxon>Bacteria</taxon>
        <taxon>Bacillati</taxon>
        <taxon>Actinomycetota</taxon>
        <taxon>Actinomycetes</taxon>
        <taxon>Nakamurellales</taxon>
        <taxon>Nakamurellaceae</taxon>
        <taxon>Nakamurella</taxon>
    </lineage>
</organism>
<feature type="region of interest" description="Disordered" evidence="1">
    <location>
        <begin position="203"/>
        <end position="234"/>
    </location>
</feature>
<feature type="transmembrane region" description="Helical" evidence="2">
    <location>
        <begin position="115"/>
        <end position="134"/>
    </location>
</feature>
<keyword evidence="2" id="KW-1133">Transmembrane helix</keyword>
<proteinExistence type="predicted"/>
<gene>
    <name evidence="3" type="ORF">ABLG96_11130</name>
</gene>
<feature type="transmembrane region" description="Helical" evidence="2">
    <location>
        <begin position="146"/>
        <end position="166"/>
    </location>
</feature>
<evidence type="ECO:0000313" key="3">
    <source>
        <dbReference type="EMBL" id="XCG61842.1"/>
    </source>
</evidence>
<feature type="transmembrane region" description="Helical" evidence="2">
    <location>
        <begin position="54"/>
        <end position="72"/>
    </location>
</feature>
<dbReference type="Pfam" id="PF06197">
    <property type="entry name" value="DUF998"/>
    <property type="match status" value="1"/>
</dbReference>
<protein>
    <submittedName>
        <fullName evidence="3">DUF998 domain-containing protein</fullName>
    </submittedName>
</protein>